<dbReference type="EC" id="6.3.2.2" evidence="4"/>
<comment type="similarity">
    <text evidence="4">Belongs to the glutamate--cysteine ligase type 2 family. YbdK subfamily.</text>
</comment>
<sequence length="416" mass="47591">MPNQSSTSSLIATDSVLSSTVDDEEILFQSNGVLTLGVEIELQLIDPLTYNLCSRAEEVLKQTAHLGKIKPEFYLSTIEVNTDICNTAHDAEEDLYQTLCSLRLATKNMGIEFATTGTHPFSKFADWVISPTDRYLELIDRNQWLTRRMSVYGLHVHLGMSSGEECIRFNNFFMYFLPHLLALSSSSPFWQGIDTGLSSCRPTTYEALPTAGQPYHVSKWQDFEYMYKTLKLCGSIKSLKDLWWDLRPSPSFGTLEIRVCDGAATLSETVAVVALIHALAHWFMDNGGWLESVACPPYWLSRENKWRAMRYGLDAELVMNTDGKVKSLREDIQEWFEKLHPYIEKLNYQTYFSTLETIIKYGTSSERQKNVLARTDCFKEVVKHNINEFLLQVPLYQDEQLVYPLSNSLKQAMIKA</sequence>
<evidence type="ECO:0000256" key="2">
    <source>
        <dbReference type="ARBA" id="ARBA00022741"/>
    </source>
</evidence>
<keyword evidence="6" id="KW-1185">Reference proteome</keyword>
<comment type="catalytic activity">
    <reaction evidence="4">
        <text>L-cysteine + L-glutamate + ATP = gamma-L-glutamyl-L-cysteine + ADP + phosphate + H(+)</text>
        <dbReference type="Rhea" id="RHEA:13285"/>
        <dbReference type="ChEBI" id="CHEBI:15378"/>
        <dbReference type="ChEBI" id="CHEBI:29985"/>
        <dbReference type="ChEBI" id="CHEBI:30616"/>
        <dbReference type="ChEBI" id="CHEBI:35235"/>
        <dbReference type="ChEBI" id="CHEBI:43474"/>
        <dbReference type="ChEBI" id="CHEBI:58173"/>
        <dbReference type="ChEBI" id="CHEBI:456216"/>
        <dbReference type="EC" id="6.3.2.2"/>
    </reaction>
</comment>
<reference evidence="5 6" key="1">
    <citation type="submission" date="2015-11" db="EMBL/GenBank/DDBJ databases">
        <title>Identification of large and diverse effector repertoires of 38 Legionella species.</title>
        <authorList>
            <person name="Burstein D."/>
            <person name="Amaro F."/>
            <person name="Zusman T."/>
            <person name="Lifshitz Z."/>
            <person name="Cohen O."/>
            <person name="Gilbert J.A."/>
            <person name="Pupko T."/>
            <person name="Shuman H.A."/>
            <person name="Segal G."/>
        </authorList>
    </citation>
    <scope>NUCLEOTIDE SEQUENCE [LARGE SCALE GENOMIC DNA]</scope>
    <source>
        <strain evidence="5 6">1762-AUS-E</strain>
    </source>
</reference>
<dbReference type="PANTHER" id="PTHR36510:SF1">
    <property type="entry name" value="GLUTAMATE--CYSTEINE LIGASE 2-RELATED"/>
    <property type="match status" value="1"/>
</dbReference>
<dbReference type="NCBIfam" id="TIGR02050">
    <property type="entry name" value="gshA_cyan_rel"/>
    <property type="match status" value="1"/>
</dbReference>
<evidence type="ECO:0000256" key="1">
    <source>
        <dbReference type="ARBA" id="ARBA00022598"/>
    </source>
</evidence>
<dbReference type="RefSeq" id="WP_058462301.1">
    <property type="nucleotide sequence ID" value="NZ_CAAAHS010000010.1"/>
</dbReference>
<dbReference type="Pfam" id="PF04107">
    <property type="entry name" value="GCS2"/>
    <property type="match status" value="1"/>
</dbReference>
<dbReference type="PATRIC" id="fig|45056.6.peg.1344"/>
<dbReference type="STRING" id="45056.Lade_1302"/>
<name>A0A0W0R6B6_9GAMM</name>
<dbReference type="InterPro" id="IPR050141">
    <property type="entry name" value="GCL_type2/YbdK_subfam"/>
</dbReference>
<gene>
    <name evidence="5" type="ORF">Lade_1302</name>
</gene>
<dbReference type="SUPFAM" id="SSF55931">
    <property type="entry name" value="Glutamine synthetase/guanido kinase"/>
    <property type="match status" value="1"/>
</dbReference>
<protein>
    <recommendedName>
        <fullName evidence="4">Putative glutamate--cysteine ligase 2</fullName>
        <ecNumber evidence="4">6.3.2.2</ecNumber>
    </recommendedName>
    <alternativeName>
        <fullName evidence="4">Gamma-glutamylcysteine synthetase 2</fullName>
        <shortName evidence="4">GCS 2</shortName>
        <shortName evidence="4">Gamma-GCS 2</shortName>
    </alternativeName>
</protein>
<proteinExistence type="inferred from homology"/>
<comment type="caution">
    <text evidence="5">The sequence shown here is derived from an EMBL/GenBank/DDBJ whole genome shotgun (WGS) entry which is preliminary data.</text>
</comment>
<dbReference type="Gene3D" id="3.30.590.20">
    <property type="match status" value="1"/>
</dbReference>
<keyword evidence="1 4" id="KW-0436">Ligase</keyword>
<dbReference type="Proteomes" id="UP000054859">
    <property type="component" value="Unassembled WGS sequence"/>
</dbReference>
<evidence type="ECO:0000313" key="5">
    <source>
        <dbReference type="EMBL" id="KTC66644.1"/>
    </source>
</evidence>
<dbReference type="GO" id="GO:0004357">
    <property type="term" value="F:glutamate-cysteine ligase activity"/>
    <property type="evidence" value="ECO:0007669"/>
    <property type="project" value="UniProtKB-EC"/>
</dbReference>
<keyword evidence="2 4" id="KW-0547">Nucleotide-binding</keyword>
<dbReference type="EMBL" id="LNKA01000001">
    <property type="protein sequence ID" value="KTC66644.1"/>
    <property type="molecule type" value="Genomic_DNA"/>
</dbReference>
<dbReference type="PANTHER" id="PTHR36510">
    <property type="entry name" value="GLUTAMATE--CYSTEINE LIGASE 2-RELATED"/>
    <property type="match status" value="1"/>
</dbReference>
<dbReference type="GO" id="GO:0042398">
    <property type="term" value="P:modified amino acid biosynthetic process"/>
    <property type="evidence" value="ECO:0007669"/>
    <property type="project" value="InterPro"/>
</dbReference>
<organism evidence="5 6">
    <name type="scientific">Legionella adelaidensis</name>
    <dbReference type="NCBI Taxonomy" id="45056"/>
    <lineage>
        <taxon>Bacteria</taxon>
        <taxon>Pseudomonadati</taxon>
        <taxon>Pseudomonadota</taxon>
        <taxon>Gammaproteobacteria</taxon>
        <taxon>Legionellales</taxon>
        <taxon>Legionellaceae</taxon>
        <taxon>Legionella</taxon>
    </lineage>
</organism>
<dbReference type="OrthoDB" id="9769628at2"/>
<comment type="function">
    <text evidence="4">ATP-dependent carboxylate-amine ligase which exhibits weak glutamate--cysteine ligase activity.</text>
</comment>
<dbReference type="GO" id="GO:0005524">
    <property type="term" value="F:ATP binding"/>
    <property type="evidence" value="ECO:0007669"/>
    <property type="project" value="UniProtKB-KW"/>
</dbReference>
<keyword evidence="3 4" id="KW-0067">ATP-binding</keyword>
<evidence type="ECO:0000313" key="6">
    <source>
        <dbReference type="Proteomes" id="UP000054859"/>
    </source>
</evidence>
<dbReference type="InterPro" id="IPR011793">
    <property type="entry name" value="YbdK"/>
</dbReference>
<dbReference type="AlphaFoldDB" id="A0A0W0R6B6"/>
<evidence type="ECO:0000256" key="3">
    <source>
        <dbReference type="ARBA" id="ARBA00022840"/>
    </source>
</evidence>
<dbReference type="InterPro" id="IPR014746">
    <property type="entry name" value="Gln_synth/guanido_kin_cat_dom"/>
</dbReference>
<dbReference type="InterPro" id="IPR006336">
    <property type="entry name" value="GCS2"/>
</dbReference>
<dbReference type="HAMAP" id="MF_01609">
    <property type="entry name" value="Glu_cys_ligase_2"/>
    <property type="match status" value="1"/>
</dbReference>
<accession>A0A0W0R6B6</accession>
<evidence type="ECO:0000256" key="4">
    <source>
        <dbReference type="HAMAP-Rule" id="MF_01609"/>
    </source>
</evidence>